<sequence length="50" mass="5303">MSAKNCKLQFITCTAHLFCTAVHLGDGATAPHRTVCLCKTVRGAGENAVR</sequence>
<protein>
    <submittedName>
        <fullName evidence="1">Uncharacterized protein</fullName>
    </submittedName>
</protein>
<evidence type="ECO:0000313" key="2">
    <source>
        <dbReference type="Proteomes" id="UP000198607"/>
    </source>
</evidence>
<dbReference type="Proteomes" id="UP000198607">
    <property type="component" value="Unassembled WGS sequence"/>
</dbReference>
<organism evidence="1 2">
    <name type="scientific">Propionivibrio dicarboxylicus</name>
    <dbReference type="NCBI Taxonomy" id="83767"/>
    <lineage>
        <taxon>Bacteria</taxon>
        <taxon>Pseudomonadati</taxon>
        <taxon>Pseudomonadota</taxon>
        <taxon>Betaproteobacteria</taxon>
        <taxon>Rhodocyclales</taxon>
        <taxon>Rhodocyclaceae</taxon>
        <taxon>Propionivibrio</taxon>
    </lineage>
</organism>
<name>A0A1G8ARK2_9RHOO</name>
<gene>
    <name evidence="1" type="ORF">SAMN05660652_01472</name>
</gene>
<accession>A0A1G8ARK2</accession>
<proteinExistence type="predicted"/>
<keyword evidence="2" id="KW-1185">Reference proteome</keyword>
<evidence type="ECO:0000313" key="1">
    <source>
        <dbReference type="EMBL" id="SDH23494.1"/>
    </source>
</evidence>
<dbReference type="STRING" id="83767.SAMN05660652_01472"/>
<dbReference type="AlphaFoldDB" id="A0A1G8ARK2"/>
<reference evidence="1 2" key="1">
    <citation type="submission" date="2016-10" db="EMBL/GenBank/DDBJ databases">
        <authorList>
            <person name="de Groot N.N."/>
        </authorList>
    </citation>
    <scope>NUCLEOTIDE SEQUENCE [LARGE SCALE GENOMIC DNA]</scope>
    <source>
        <strain evidence="1 2">DSM 5885</strain>
    </source>
</reference>
<dbReference type="EMBL" id="FNCY01000004">
    <property type="protein sequence ID" value="SDH23494.1"/>
    <property type="molecule type" value="Genomic_DNA"/>
</dbReference>